<accession>A0A2M7VEE0</accession>
<organism evidence="2 3">
    <name type="scientific">Candidatus Komeilibacteria bacterium CG_4_10_14_0_2_um_filter_37_10</name>
    <dbReference type="NCBI Taxonomy" id="1974470"/>
    <lineage>
        <taxon>Bacteria</taxon>
        <taxon>Candidatus Komeiliibacteriota</taxon>
    </lineage>
</organism>
<keyword evidence="1" id="KW-0472">Membrane</keyword>
<evidence type="ECO:0000256" key="1">
    <source>
        <dbReference type="SAM" id="Phobius"/>
    </source>
</evidence>
<comment type="caution">
    <text evidence="2">The sequence shown here is derived from an EMBL/GenBank/DDBJ whole genome shotgun (WGS) entry which is preliminary data.</text>
</comment>
<evidence type="ECO:0000313" key="3">
    <source>
        <dbReference type="Proteomes" id="UP000230405"/>
    </source>
</evidence>
<evidence type="ECO:0000313" key="2">
    <source>
        <dbReference type="EMBL" id="PIZ98888.1"/>
    </source>
</evidence>
<feature type="transmembrane region" description="Helical" evidence="1">
    <location>
        <begin position="103"/>
        <end position="123"/>
    </location>
</feature>
<sequence>MTVRKYFTILTITTIIFWLLWIAVVNLLRPDDNAWLSVSLFYLTFFFSCLGTFTIVGYYWRRLLSPQLITLTRMNIALRQGFFFSLLICLCLLLQSMNKLSALAVFIILIILSLVEFLFLSAIKSED</sequence>
<feature type="transmembrane region" description="Helical" evidence="1">
    <location>
        <begin position="7"/>
        <end position="28"/>
    </location>
</feature>
<keyword evidence="1" id="KW-1133">Transmembrane helix</keyword>
<reference evidence="3" key="1">
    <citation type="submission" date="2017-09" db="EMBL/GenBank/DDBJ databases">
        <title>Depth-based differentiation of microbial function through sediment-hosted aquifers and enrichment of novel symbionts in the deep terrestrial subsurface.</title>
        <authorList>
            <person name="Probst A.J."/>
            <person name="Ladd B."/>
            <person name="Jarett J.K."/>
            <person name="Geller-Mcgrath D.E."/>
            <person name="Sieber C.M.K."/>
            <person name="Emerson J.B."/>
            <person name="Anantharaman K."/>
            <person name="Thomas B.C."/>
            <person name="Malmstrom R."/>
            <person name="Stieglmeier M."/>
            <person name="Klingl A."/>
            <person name="Woyke T."/>
            <person name="Ryan C.M."/>
            <person name="Banfield J.F."/>
        </authorList>
    </citation>
    <scope>NUCLEOTIDE SEQUENCE [LARGE SCALE GENOMIC DNA]</scope>
</reference>
<keyword evidence="1" id="KW-0812">Transmembrane</keyword>
<dbReference type="EMBL" id="PFPO01000058">
    <property type="protein sequence ID" value="PIZ98888.1"/>
    <property type="molecule type" value="Genomic_DNA"/>
</dbReference>
<gene>
    <name evidence="2" type="ORF">COX77_03180</name>
</gene>
<proteinExistence type="predicted"/>
<feature type="transmembrane region" description="Helical" evidence="1">
    <location>
        <begin position="81"/>
        <end position="97"/>
    </location>
</feature>
<dbReference type="Proteomes" id="UP000230405">
    <property type="component" value="Unassembled WGS sequence"/>
</dbReference>
<dbReference type="AlphaFoldDB" id="A0A2M7VEE0"/>
<protein>
    <submittedName>
        <fullName evidence="2">Uncharacterized protein</fullName>
    </submittedName>
</protein>
<feature type="transmembrane region" description="Helical" evidence="1">
    <location>
        <begin position="40"/>
        <end position="60"/>
    </location>
</feature>
<name>A0A2M7VEE0_9BACT</name>